<sequence>MPGPDDMPWTTYLINPHGDRHLGFNEDEGRYYRLWQHKAPEPLHTGDAIFLRPSDIDQIVKYAMIWVRNHPDNPRGYKLIDEMAAGAKGLVMHFAQAARHPSQGG</sequence>
<evidence type="ECO:0000313" key="1">
    <source>
        <dbReference type="EMBL" id="GDY49269.1"/>
    </source>
</evidence>
<reference evidence="1 2" key="1">
    <citation type="journal article" date="2020" name="Int. J. Syst. Evol. Microbiol.">
        <title>Reclassification of Streptomyces castelarensis and Streptomyces sporoclivatus as later heterotypic synonyms of Streptomyces antimycoticus.</title>
        <authorList>
            <person name="Komaki H."/>
            <person name="Tamura T."/>
        </authorList>
    </citation>
    <scope>NUCLEOTIDE SEQUENCE [LARGE SCALE GENOMIC DNA]</scope>
    <source>
        <strain evidence="1 2">NBRC 12839</strain>
    </source>
</reference>
<proteinExistence type="predicted"/>
<dbReference type="AlphaFoldDB" id="A0A4D4KTT3"/>
<organism evidence="1 2">
    <name type="scientific">Streptomyces antimycoticus</name>
    <dbReference type="NCBI Taxonomy" id="68175"/>
    <lineage>
        <taxon>Bacteria</taxon>
        <taxon>Bacillati</taxon>
        <taxon>Actinomycetota</taxon>
        <taxon>Actinomycetes</taxon>
        <taxon>Kitasatosporales</taxon>
        <taxon>Streptomycetaceae</taxon>
        <taxon>Streptomyces</taxon>
        <taxon>Streptomyces violaceusniger group</taxon>
    </lineage>
</organism>
<gene>
    <name evidence="1" type="ORF">SANT12839_101510</name>
</gene>
<comment type="caution">
    <text evidence="1">The sequence shown here is derived from an EMBL/GenBank/DDBJ whole genome shotgun (WGS) entry which is preliminary data.</text>
</comment>
<name>A0A4D4KTT3_9ACTN</name>
<keyword evidence="2" id="KW-1185">Reference proteome</keyword>
<accession>A0A4D4KTT3</accession>
<protein>
    <submittedName>
        <fullName evidence="1">Uncharacterized protein</fullName>
    </submittedName>
</protein>
<dbReference type="EMBL" id="BJHV01000003">
    <property type="protein sequence ID" value="GDY49269.1"/>
    <property type="molecule type" value="Genomic_DNA"/>
</dbReference>
<evidence type="ECO:0000313" key="2">
    <source>
        <dbReference type="Proteomes" id="UP000299290"/>
    </source>
</evidence>
<dbReference type="Proteomes" id="UP000299290">
    <property type="component" value="Unassembled WGS sequence"/>
</dbReference>